<dbReference type="CDD" id="cd10035">
    <property type="entry name" value="UDG_like"/>
    <property type="match status" value="1"/>
</dbReference>
<name>A0ABY2U9J9_9PSED</name>
<sequence>MAAAHHPSQPSSPFHKGPALRRASCICTFPLNRSIRELNMLVDLPKMLRCREAKANRMMQLGEVHIYPLTRFVDQLRESAGPSAGIPYFDPWDGGVDAEALFLLEAPGAKAVASGFISRNNPDETAKNMFELGVEAGIDRKHTVLWNVVPWYIGTGTKIRAATPLDLEAGLQPLPQLLVLLPKLRAVVLLGRKAERAAAAIASVRHDLKLFICAHPSPLYVNNAIGNREKILTTLRQVRAYLQQG</sequence>
<dbReference type="InterPro" id="IPR036895">
    <property type="entry name" value="Uracil-DNA_glycosylase-like_sf"/>
</dbReference>
<keyword evidence="3" id="KW-1185">Reference proteome</keyword>
<dbReference type="Pfam" id="PF03167">
    <property type="entry name" value="UDG"/>
    <property type="match status" value="1"/>
</dbReference>
<evidence type="ECO:0000259" key="1">
    <source>
        <dbReference type="Pfam" id="PF03167"/>
    </source>
</evidence>
<dbReference type="Gene3D" id="3.40.470.10">
    <property type="entry name" value="Uracil-DNA glycosylase-like domain"/>
    <property type="match status" value="1"/>
</dbReference>
<proteinExistence type="predicted"/>
<dbReference type="SUPFAM" id="SSF52141">
    <property type="entry name" value="Uracil-DNA glycosylase-like"/>
    <property type="match status" value="1"/>
</dbReference>
<evidence type="ECO:0000313" key="3">
    <source>
        <dbReference type="Proteomes" id="UP000304941"/>
    </source>
</evidence>
<dbReference type="Proteomes" id="UP000304941">
    <property type="component" value="Unassembled WGS sequence"/>
</dbReference>
<evidence type="ECO:0000313" key="2">
    <source>
        <dbReference type="EMBL" id="TLG93151.1"/>
    </source>
</evidence>
<dbReference type="EMBL" id="VBVZ01000048">
    <property type="protein sequence ID" value="TLG93151.1"/>
    <property type="molecule type" value="Genomic_DNA"/>
</dbReference>
<organism evidence="2 3">
    <name type="scientific">Pseudomonas edaphica</name>
    <dbReference type="NCBI Taxonomy" id="2006980"/>
    <lineage>
        <taxon>Bacteria</taxon>
        <taxon>Pseudomonadati</taxon>
        <taxon>Pseudomonadota</taxon>
        <taxon>Gammaproteobacteria</taxon>
        <taxon>Pseudomonadales</taxon>
        <taxon>Pseudomonadaceae</taxon>
        <taxon>Pseudomonas</taxon>
    </lineage>
</organism>
<protein>
    <submittedName>
        <fullName evidence="2">Uracil-DNA glycosylase</fullName>
    </submittedName>
</protein>
<gene>
    <name evidence="2" type="ORF">FEM54_05290</name>
</gene>
<feature type="domain" description="Uracil-DNA glycosylase-like" evidence="1">
    <location>
        <begin position="94"/>
        <end position="227"/>
    </location>
</feature>
<comment type="caution">
    <text evidence="2">The sequence shown here is derived from an EMBL/GenBank/DDBJ whole genome shotgun (WGS) entry which is preliminary data.</text>
</comment>
<accession>A0ABY2U9J9</accession>
<reference evidence="2 3" key="1">
    <citation type="submission" date="2019-05" db="EMBL/GenBank/DDBJ databases">
        <title>Pseudomonas edaphica sp. nov., isolated from rhizospheric soil of Cistus ladanifer L. in Spain.</title>
        <authorList>
            <person name="Peix A."/>
        </authorList>
    </citation>
    <scope>NUCLEOTIDE SEQUENCE [LARGE SCALE GENOMIC DNA]</scope>
    <source>
        <strain evidence="2 3">RD25</strain>
    </source>
</reference>
<dbReference type="InterPro" id="IPR005122">
    <property type="entry name" value="Uracil-DNA_glycosylase-like"/>
</dbReference>